<dbReference type="EMBL" id="LR796270">
    <property type="protein sequence ID" value="CAB4133342.1"/>
    <property type="molecule type" value="Genomic_DNA"/>
</dbReference>
<sequence length="219" mass="22433">MSAWTNTDSSHKNLPKFPFERETREFVQLVVATGNTAGNNVITVTAYDGGPNTLANVGVSAGQMVYFWANGTAASNGGQAGNGVPGFFSSNTSVASVSGNTVVLANPLFGGGANPGFIVEFDKGINYGQTAGANTYTKDTILVTASRSQNTNSSGPNVAPGILANTVGNINAGWVHIQKKVNNDGTVRYLKETLVCLANGVASNTASGNTSFGAFLSGL</sequence>
<name>A0A6J5LIF3_9CAUD</name>
<proteinExistence type="predicted"/>
<organism evidence="1">
    <name type="scientific">uncultured Caudovirales phage</name>
    <dbReference type="NCBI Taxonomy" id="2100421"/>
    <lineage>
        <taxon>Viruses</taxon>
        <taxon>Duplodnaviria</taxon>
        <taxon>Heunggongvirae</taxon>
        <taxon>Uroviricota</taxon>
        <taxon>Caudoviricetes</taxon>
        <taxon>Peduoviridae</taxon>
        <taxon>Maltschvirus</taxon>
        <taxon>Maltschvirus maltsch</taxon>
    </lineage>
</organism>
<evidence type="ECO:0000313" key="1">
    <source>
        <dbReference type="EMBL" id="CAB4133342.1"/>
    </source>
</evidence>
<protein>
    <submittedName>
        <fullName evidence="1">Uncharacterized protein</fullName>
    </submittedName>
</protein>
<reference evidence="1" key="1">
    <citation type="submission" date="2020-04" db="EMBL/GenBank/DDBJ databases">
        <authorList>
            <person name="Chiriac C."/>
            <person name="Salcher M."/>
            <person name="Ghai R."/>
            <person name="Kavagutti S V."/>
        </authorList>
    </citation>
    <scope>NUCLEOTIDE SEQUENCE</scope>
</reference>
<accession>A0A6J5LIF3</accession>
<gene>
    <name evidence="1" type="ORF">UFOVP250_133</name>
</gene>